<feature type="compositionally biased region" description="Basic and acidic residues" evidence="1">
    <location>
        <begin position="60"/>
        <end position="75"/>
    </location>
</feature>
<keyword evidence="4" id="KW-1185">Reference proteome</keyword>
<feature type="domain" description="EthD" evidence="2">
    <location>
        <begin position="225"/>
        <end position="280"/>
    </location>
</feature>
<dbReference type="Pfam" id="PF07110">
    <property type="entry name" value="EthD"/>
    <property type="match status" value="2"/>
</dbReference>
<organism evidence="3 4">
    <name type="scientific">Streptomyces kunmingensis</name>
    <dbReference type="NCBI Taxonomy" id="68225"/>
    <lineage>
        <taxon>Bacteria</taxon>
        <taxon>Bacillati</taxon>
        <taxon>Actinomycetota</taxon>
        <taxon>Actinomycetes</taxon>
        <taxon>Kitasatosporales</taxon>
        <taxon>Streptomycetaceae</taxon>
        <taxon>Streptomyces</taxon>
    </lineage>
</organism>
<reference evidence="3 4" key="1">
    <citation type="submission" date="2022-10" db="EMBL/GenBank/DDBJ databases">
        <authorList>
            <person name="Xie J."/>
            <person name="Shen N."/>
        </authorList>
    </citation>
    <scope>NUCLEOTIDE SEQUENCE [LARGE SCALE GENOMIC DNA]</scope>
    <source>
        <strain evidence="3 4">DSM 41681</strain>
    </source>
</reference>
<dbReference type="InterPro" id="IPR009799">
    <property type="entry name" value="EthD_dom"/>
</dbReference>
<feature type="compositionally biased region" description="Basic and acidic residues" evidence="1">
    <location>
        <begin position="1"/>
        <end position="16"/>
    </location>
</feature>
<feature type="region of interest" description="Disordered" evidence="1">
    <location>
        <begin position="1"/>
        <end position="75"/>
    </location>
</feature>
<evidence type="ECO:0000313" key="3">
    <source>
        <dbReference type="EMBL" id="MEB3958738.1"/>
    </source>
</evidence>
<dbReference type="EMBL" id="JAOZYB010000001">
    <property type="protein sequence ID" value="MEB3958738.1"/>
    <property type="molecule type" value="Genomic_DNA"/>
</dbReference>
<dbReference type="InterPro" id="IPR011008">
    <property type="entry name" value="Dimeric_a/b-barrel"/>
</dbReference>
<evidence type="ECO:0000259" key="2">
    <source>
        <dbReference type="Pfam" id="PF07110"/>
    </source>
</evidence>
<evidence type="ECO:0000256" key="1">
    <source>
        <dbReference type="SAM" id="MobiDB-lite"/>
    </source>
</evidence>
<evidence type="ECO:0000313" key="4">
    <source>
        <dbReference type="Proteomes" id="UP001352223"/>
    </source>
</evidence>
<gene>
    <name evidence="3" type="ORF">OKJ48_00470</name>
</gene>
<protein>
    <submittedName>
        <fullName evidence="3">EthD domain-containing protein</fullName>
    </submittedName>
</protein>
<feature type="compositionally biased region" description="Low complexity" evidence="1">
    <location>
        <begin position="24"/>
        <end position="38"/>
    </location>
</feature>
<sequence length="341" mass="38307">MASHEVPDPSTSDRVHRAPHRRTFTATTEPLTVTPTFVSRADATPRALRPQDAGSAVDSSGHEVEQPDARPHDLALEGDPNLAFEHFDEYWRKVHGPKFAYDEPGSTSELVVRYDQVHRIAGGPSSAWPPPYTAMTDTAGRLLDDPAAHVPVHRRPRWDGLAYITYRTPGDVDTTLGQEKFAQRVIADERTVFRKVTRGLTREHIILPSRLRREPISLVRILQRRPEVSREDFQRSWLEDHAALVLSQPATHTYVRRYAQLHTIGTTMEDPDAAAMDVVEILGFASVNDVEDYLTSSDQHAITEHERSSAGEGGEFWTGVNYTVIDRLMPELATEAHDEGR</sequence>
<feature type="domain" description="EthD" evidence="2">
    <location>
        <begin position="80"/>
        <end position="190"/>
    </location>
</feature>
<name>A0ABU6C2F7_9ACTN</name>
<dbReference type="RefSeq" id="WP_324765719.1">
    <property type="nucleotide sequence ID" value="NZ_BAAATS010000022.1"/>
</dbReference>
<dbReference type="SUPFAM" id="SSF54909">
    <property type="entry name" value="Dimeric alpha+beta barrel"/>
    <property type="match status" value="1"/>
</dbReference>
<dbReference type="Proteomes" id="UP001352223">
    <property type="component" value="Unassembled WGS sequence"/>
</dbReference>
<accession>A0ABU6C2F7</accession>
<dbReference type="Gene3D" id="3.30.70.100">
    <property type="match status" value="2"/>
</dbReference>
<proteinExistence type="predicted"/>
<comment type="caution">
    <text evidence="3">The sequence shown here is derived from an EMBL/GenBank/DDBJ whole genome shotgun (WGS) entry which is preliminary data.</text>
</comment>